<evidence type="ECO:0000259" key="7">
    <source>
        <dbReference type="Pfam" id="PF16321"/>
    </source>
</evidence>
<protein>
    <recommendedName>
        <fullName evidence="5 6">Ribosome hibernation promoting factor</fullName>
        <shortName evidence="6">HPF</shortName>
    </recommendedName>
</protein>
<dbReference type="EMBL" id="CGIH01000042">
    <property type="protein sequence ID" value="CQB52001.1"/>
    <property type="molecule type" value="Genomic_DNA"/>
</dbReference>
<comment type="similarity">
    <text evidence="6">Belongs to the HPF/YfiA ribosome-associated protein family. Long HPF subfamily.</text>
</comment>
<organism evidence="8 9">
    <name type="scientific">Syntrophomonas zehnderi OL-4</name>
    <dbReference type="NCBI Taxonomy" id="690567"/>
    <lineage>
        <taxon>Bacteria</taxon>
        <taxon>Bacillati</taxon>
        <taxon>Bacillota</taxon>
        <taxon>Clostridia</taxon>
        <taxon>Eubacteriales</taxon>
        <taxon>Syntrophomonadaceae</taxon>
        <taxon>Syntrophomonas</taxon>
    </lineage>
</organism>
<comment type="similarity">
    <text evidence="3">Belongs to the HPF/YfiA ribosome-associated protein family. Short HPF subfamily.</text>
</comment>
<dbReference type="OrthoDB" id="9794975at2"/>
<dbReference type="InterPro" id="IPR038416">
    <property type="entry name" value="Ribosom_S30AE_C_sf"/>
</dbReference>
<dbReference type="InterPro" id="IPR050574">
    <property type="entry name" value="HPF/YfiA_ribosome-assoc"/>
</dbReference>
<dbReference type="GO" id="GO:0022627">
    <property type="term" value="C:cytosolic small ribosomal subunit"/>
    <property type="evidence" value="ECO:0007669"/>
    <property type="project" value="TreeGrafter"/>
</dbReference>
<dbReference type="PANTHER" id="PTHR33231">
    <property type="entry name" value="30S RIBOSOMAL PROTEIN"/>
    <property type="match status" value="1"/>
</dbReference>
<dbReference type="STRING" id="690567.2464"/>
<dbReference type="FunFam" id="3.30.505.50:FF:000001">
    <property type="entry name" value="Ribosome hibernation promoting factor"/>
    <property type="match status" value="1"/>
</dbReference>
<dbReference type="CDD" id="cd00552">
    <property type="entry name" value="RaiA"/>
    <property type="match status" value="1"/>
</dbReference>
<dbReference type="Pfam" id="PF02482">
    <property type="entry name" value="Ribosomal_S30AE"/>
    <property type="match status" value="1"/>
</dbReference>
<proteinExistence type="inferred from homology"/>
<dbReference type="InterPro" id="IPR036567">
    <property type="entry name" value="RHF-like"/>
</dbReference>
<keyword evidence="2 6" id="KW-0810">Translation regulation</keyword>
<dbReference type="HAMAP" id="MF_00839">
    <property type="entry name" value="HPF"/>
    <property type="match status" value="1"/>
</dbReference>
<evidence type="ECO:0000313" key="8">
    <source>
        <dbReference type="EMBL" id="CQB52001.1"/>
    </source>
</evidence>
<dbReference type="Gene3D" id="3.30.160.100">
    <property type="entry name" value="Ribosome hibernation promotion factor-like"/>
    <property type="match status" value="1"/>
</dbReference>
<evidence type="ECO:0000256" key="3">
    <source>
        <dbReference type="ARBA" id="ARBA00038434"/>
    </source>
</evidence>
<dbReference type="FunFam" id="3.30.160.100:FF:000001">
    <property type="entry name" value="Ribosome hibernation promoting factor"/>
    <property type="match status" value="1"/>
</dbReference>
<name>A0A0E4GUI0_9FIRM</name>
<comment type="subunit">
    <text evidence="6">Interacts with 100S ribosomes.</text>
</comment>
<evidence type="ECO:0000256" key="5">
    <source>
        <dbReference type="ARBA" id="ARBA00041148"/>
    </source>
</evidence>
<dbReference type="GO" id="GO:0043024">
    <property type="term" value="F:ribosomal small subunit binding"/>
    <property type="evidence" value="ECO:0007669"/>
    <property type="project" value="TreeGrafter"/>
</dbReference>
<evidence type="ECO:0000313" key="9">
    <source>
        <dbReference type="Proteomes" id="UP000045545"/>
    </source>
</evidence>
<sequence length="182" mass="21009">MKMDIRGRNIEITDALKDYTTKRLSKLEKYIDDASTAQVVLSVEGERHKVEVTIPLNGVILRGEVAGEDMYASIDLVVEKLEKQIEKHKTKLYRSHRGAGLKKAVADEIQRELDEKNDTPDKFKIVRTKRFALKPMDEEEAIMQMNLLGHTFFVFYNAQTEEVNVVYKRKDGNYGLIEPDFD</sequence>
<evidence type="ECO:0000256" key="6">
    <source>
        <dbReference type="HAMAP-Rule" id="MF_00839"/>
    </source>
</evidence>
<evidence type="ECO:0000256" key="2">
    <source>
        <dbReference type="ARBA" id="ARBA00022845"/>
    </source>
</evidence>
<keyword evidence="8" id="KW-0687">Ribonucleoprotein</keyword>
<dbReference type="SUPFAM" id="SSF69754">
    <property type="entry name" value="Ribosome binding protein Y (YfiA homologue)"/>
    <property type="match status" value="1"/>
</dbReference>
<accession>A0A0E4GUI0</accession>
<evidence type="ECO:0000256" key="1">
    <source>
        <dbReference type="ARBA" id="ARBA00022490"/>
    </source>
</evidence>
<comment type="subcellular location">
    <subcellularLocation>
        <location evidence="6">Cytoplasm</location>
    </subcellularLocation>
</comment>
<gene>
    <name evidence="6" type="primary">hpf</name>
    <name evidence="8" type="ORF">2464</name>
</gene>
<comment type="function">
    <text evidence="6">Required for dimerization of active 70S ribosomes into 100S ribosomes in stationary phase; 100S ribosomes are translationally inactive and sometimes present during exponential growth.</text>
</comment>
<keyword evidence="8" id="KW-0689">Ribosomal protein</keyword>
<evidence type="ECO:0000256" key="4">
    <source>
        <dbReference type="ARBA" id="ARBA00038695"/>
    </source>
</evidence>
<dbReference type="Gene3D" id="3.30.505.50">
    <property type="entry name" value="Sigma 54 modulation/S30EA ribosomal protein, C-terminal domain"/>
    <property type="match status" value="1"/>
</dbReference>
<comment type="subunit">
    <text evidence="4">Associates exclusively with 100S ribosomes, which are dimers of 70S ribosomes.</text>
</comment>
<dbReference type="PANTHER" id="PTHR33231:SF1">
    <property type="entry name" value="30S RIBOSOMAL PROTEIN"/>
    <property type="match status" value="1"/>
</dbReference>
<reference evidence="8 9" key="1">
    <citation type="submission" date="2015-03" db="EMBL/GenBank/DDBJ databases">
        <authorList>
            <person name="Murphy D."/>
        </authorList>
    </citation>
    <scope>NUCLEOTIDE SEQUENCE [LARGE SCALE GENOMIC DNA]</scope>
    <source>
        <strain evidence="8 9">OL-4</strain>
    </source>
</reference>
<dbReference type="AlphaFoldDB" id="A0A0E4GUI0"/>
<keyword evidence="9" id="KW-1185">Reference proteome</keyword>
<dbReference type="Proteomes" id="UP000045545">
    <property type="component" value="Unassembled WGS sequence"/>
</dbReference>
<dbReference type="InterPro" id="IPR032528">
    <property type="entry name" value="Ribosom_S30AE_C"/>
</dbReference>
<dbReference type="RefSeq" id="WP_046499474.1">
    <property type="nucleotide sequence ID" value="NZ_CGIH01000042.1"/>
</dbReference>
<keyword evidence="1 6" id="KW-0963">Cytoplasm</keyword>
<dbReference type="GO" id="GO:0045900">
    <property type="term" value="P:negative regulation of translational elongation"/>
    <property type="evidence" value="ECO:0007669"/>
    <property type="project" value="TreeGrafter"/>
</dbReference>
<dbReference type="InterPro" id="IPR034694">
    <property type="entry name" value="HPF_long/plastid"/>
</dbReference>
<dbReference type="InterPro" id="IPR003489">
    <property type="entry name" value="RHF/RaiA"/>
</dbReference>
<feature type="domain" description="Sigma 54 modulation/S30EA ribosomal protein C-terminal" evidence="7">
    <location>
        <begin position="122"/>
        <end position="176"/>
    </location>
</feature>
<dbReference type="Pfam" id="PF16321">
    <property type="entry name" value="Ribosom_S30AE_C"/>
    <property type="match status" value="1"/>
</dbReference>
<dbReference type="NCBIfam" id="TIGR00741">
    <property type="entry name" value="yfiA"/>
    <property type="match status" value="1"/>
</dbReference>